<comment type="similarity">
    <text evidence="1">Belongs to the TTI2 family.</text>
</comment>
<protein>
    <recommendedName>
        <fullName evidence="4">TELO2-interacting protein 2</fullName>
    </recommendedName>
</protein>
<dbReference type="Proteomes" id="UP001634394">
    <property type="component" value="Unassembled WGS sequence"/>
</dbReference>
<evidence type="ECO:0008006" key="4">
    <source>
        <dbReference type="Google" id="ProtNLM"/>
    </source>
</evidence>
<dbReference type="SUPFAM" id="SSF48371">
    <property type="entry name" value="ARM repeat"/>
    <property type="match status" value="1"/>
</dbReference>
<reference evidence="2 3" key="1">
    <citation type="submission" date="2024-11" db="EMBL/GenBank/DDBJ databases">
        <title>Chromosome-level genome assembly of the freshwater bivalve Anodonta woodiana.</title>
        <authorList>
            <person name="Chen X."/>
        </authorList>
    </citation>
    <scope>NUCLEOTIDE SEQUENCE [LARGE SCALE GENOMIC DNA]</scope>
    <source>
        <strain evidence="2">MN2024</strain>
        <tissue evidence="2">Gills</tissue>
    </source>
</reference>
<accession>A0ABD3VYH3</accession>
<evidence type="ECO:0000256" key="1">
    <source>
        <dbReference type="ARBA" id="ARBA00034736"/>
    </source>
</evidence>
<name>A0ABD3VYH3_SINWO</name>
<dbReference type="AlphaFoldDB" id="A0ABD3VYH3"/>
<keyword evidence="3" id="KW-1185">Reference proteome</keyword>
<dbReference type="Pfam" id="PF10521">
    <property type="entry name" value="Tti2"/>
    <property type="match status" value="1"/>
</dbReference>
<sequence>MDNEIKEKLILLLSEKTQDTSVETMARSVTETYTLLDVFNAVISEKDDMIPLLKLLKYLISVSQKCWIEKFCEACLKEKKHSAQRLFEKLSGIGSVRSFAAREHHVYYIDDFTGDADKAFVVLCLFEEIIKKCMEFSSKCEHSEAVYTWTPYMVCTISQHVTPNLWTHQNSEKAAADLLISLMQALECQTIPSVLHSGQENTVTKTITYKLLHMWKPKLEGSAWKRNPGTVASFCWYLSQVKFPYISEYLDLVLPPALSFTDDYIHDNKMKGMQCLVHIIQNSTNEELRWYGRADVIFEALKHNMYTNEVALLKLTHLAMIQILPVFEMSPKEQLSSVGQGKISKFDEIYQMILRSAEMENTIIMRRALTDNLHLFASKMGICVVKHFKVLMRIIPEYLGVYDGPEETARENVLKLLDTLLRIAWPRIPYHSQRLTTCLIMFINEITTDKTATPQEVKDRLVKQAAECLHLVYSLNSDREHSWIENIPEEYLSEKCVEILKTIIRNHNLKVCFP</sequence>
<evidence type="ECO:0000313" key="2">
    <source>
        <dbReference type="EMBL" id="KAL3866385.1"/>
    </source>
</evidence>
<gene>
    <name evidence="2" type="ORF">ACJMK2_043688</name>
</gene>
<dbReference type="InterPro" id="IPR018870">
    <property type="entry name" value="Tti2"/>
</dbReference>
<evidence type="ECO:0000313" key="3">
    <source>
        <dbReference type="Proteomes" id="UP001634394"/>
    </source>
</evidence>
<proteinExistence type="inferred from homology"/>
<dbReference type="PANTHER" id="PTHR32226:SF2">
    <property type="entry name" value="TELO2-INTERACTING PROTEIN 2"/>
    <property type="match status" value="1"/>
</dbReference>
<organism evidence="2 3">
    <name type="scientific">Sinanodonta woodiana</name>
    <name type="common">Chinese pond mussel</name>
    <name type="synonym">Anodonta woodiana</name>
    <dbReference type="NCBI Taxonomy" id="1069815"/>
    <lineage>
        <taxon>Eukaryota</taxon>
        <taxon>Metazoa</taxon>
        <taxon>Spiralia</taxon>
        <taxon>Lophotrochozoa</taxon>
        <taxon>Mollusca</taxon>
        <taxon>Bivalvia</taxon>
        <taxon>Autobranchia</taxon>
        <taxon>Heteroconchia</taxon>
        <taxon>Palaeoheterodonta</taxon>
        <taxon>Unionida</taxon>
        <taxon>Unionoidea</taxon>
        <taxon>Unionidae</taxon>
        <taxon>Unioninae</taxon>
        <taxon>Sinanodonta</taxon>
    </lineage>
</organism>
<dbReference type="EMBL" id="JBJQND010000009">
    <property type="protein sequence ID" value="KAL3866385.1"/>
    <property type="molecule type" value="Genomic_DNA"/>
</dbReference>
<dbReference type="PANTHER" id="PTHR32226">
    <property type="entry name" value="TELO2-INTERACTING PROTEIN 2"/>
    <property type="match status" value="1"/>
</dbReference>
<comment type="caution">
    <text evidence="2">The sequence shown here is derived from an EMBL/GenBank/DDBJ whole genome shotgun (WGS) entry which is preliminary data.</text>
</comment>
<dbReference type="InterPro" id="IPR016024">
    <property type="entry name" value="ARM-type_fold"/>
</dbReference>